<dbReference type="Pfam" id="PF06276">
    <property type="entry name" value="FhuF"/>
    <property type="match status" value="1"/>
</dbReference>
<sequence>MKQPVAALQSAQYVEVRRRIFRQLVESLIYEGLLPAQQIQIEGEPGFVIEGRSERCEVVTYSARGQRKLTFGRIRLNRYAPILRQTGGEIAEADSLAQFLLDVRQALGADASRLTQFIHELEQTHLKDTLAQHYRHQAGLAQYGSAYDEWEGDVMDGHPYHPSYKSRIGFDYADNYRYGPEFKPELYPIWVAADKEFAHLAISERLEYSEFLRQELGEETIRAFADVVRTAGKNPEDFVLLPVHSWQWQRHIVTACMDDLREKRLIRVGRSPDAFRPQQSIRTLANASQPDRSYLKLAMSLINTSTGRTLAPHTVQNAPLVTDWLQRLAADDAFFRDELRTVLLGEVMGISYDPPPRAELLQAKTAGILGCIWRESLHPHLEAGEEAVPYNALTSLDVNGRPIIELWVQKFGAIPWLRQLFAVSVLPLAHFLYAHGIALETHAQNAVLLHEQGRPTRIALKDFHDGIRFCRSFLTQPELCPPLHRTPDAHARVNANSFVETDELGLVRDFMHDAFFFINIGELALLMDEFYGVEEAAFWALVRDVLEQYQQRFPELRERFELFDLFAPTIEVEQLTKRRLYPDTELRMHAVPNPLRRGV</sequence>
<proteinExistence type="inferred from homology"/>
<dbReference type="InterPro" id="IPR022770">
    <property type="entry name" value="IucA/IucC-like_C"/>
</dbReference>
<dbReference type="Pfam" id="PF04183">
    <property type="entry name" value="IucA_IucC"/>
    <property type="match status" value="1"/>
</dbReference>
<dbReference type="RefSeq" id="WP_109690132.1">
    <property type="nucleotide sequence ID" value="NZ_QGGL01000013.1"/>
</dbReference>
<feature type="domain" description="Aerobactin siderophore biosynthesis IucA/IucC-like C-terminal" evidence="4">
    <location>
        <begin position="416"/>
        <end position="587"/>
    </location>
</feature>
<evidence type="ECO:0000313" key="5">
    <source>
        <dbReference type="EMBL" id="PWK09622.1"/>
    </source>
</evidence>
<dbReference type="PANTHER" id="PTHR34384">
    <property type="entry name" value="L-2,3-DIAMINOPROPANOATE--CITRATE LIGASE"/>
    <property type="match status" value="1"/>
</dbReference>
<dbReference type="GO" id="GO:0019290">
    <property type="term" value="P:siderophore biosynthetic process"/>
    <property type="evidence" value="ECO:0007669"/>
    <property type="project" value="InterPro"/>
</dbReference>
<evidence type="ECO:0000259" key="4">
    <source>
        <dbReference type="Pfam" id="PF06276"/>
    </source>
</evidence>
<dbReference type="EMBL" id="QGGL01000013">
    <property type="protein sequence ID" value="PWK09622.1"/>
    <property type="molecule type" value="Genomic_DNA"/>
</dbReference>
<evidence type="ECO:0000259" key="3">
    <source>
        <dbReference type="Pfam" id="PF04183"/>
    </source>
</evidence>
<dbReference type="PANTHER" id="PTHR34384:SF6">
    <property type="entry name" value="STAPHYLOFERRIN B SYNTHASE"/>
    <property type="match status" value="1"/>
</dbReference>
<dbReference type="OrthoDB" id="2989563at2"/>
<comment type="pathway">
    <text evidence="1">Siderophore biosynthesis.</text>
</comment>
<name>A0A316DAD3_9BACL</name>
<dbReference type="InterPro" id="IPR037455">
    <property type="entry name" value="LucA/IucC-like"/>
</dbReference>
<dbReference type="InterPro" id="IPR007310">
    <property type="entry name" value="Aerobactin_biosyn_IucA/IucC_N"/>
</dbReference>
<dbReference type="AlphaFoldDB" id="A0A316DAD3"/>
<dbReference type="Gene3D" id="1.10.510.40">
    <property type="match status" value="1"/>
</dbReference>
<feature type="domain" description="Aerobactin siderophore biosynthesis IucA/IucC N-terminal" evidence="3">
    <location>
        <begin position="147"/>
        <end position="394"/>
    </location>
</feature>
<evidence type="ECO:0000256" key="2">
    <source>
        <dbReference type="ARBA" id="ARBA00007832"/>
    </source>
</evidence>
<reference evidence="5 6" key="1">
    <citation type="submission" date="2018-05" db="EMBL/GenBank/DDBJ databases">
        <title>Genomic Encyclopedia of Type Strains, Phase IV (KMG-IV): sequencing the most valuable type-strain genomes for metagenomic binning, comparative biology and taxonomic classification.</title>
        <authorList>
            <person name="Goeker M."/>
        </authorList>
    </citation>
    <scope>NUCLEOTIDE SEQUENCE [LARGE SCALE GENOMIC DNA]</scope>
    <source>
        <strain evidence="5 6">DSM 18773</strain>
    </source>
</reference>
<comment type="caution">
    <text evidence="5">The sequence shown here is derived from an EMBL/GenBank/DDBJ whole genome shotgun (WGS) entry which is preliminary data.</text>
</comment>
<evidence type="ECO:0000256" key="1">
    <source>
        <dbReference type="ARBA" id="ARBA00004924"/>
    </source>
</evidence>
<keyword evidence="6" id="KW-1185">Reference proteome</keyword>
<comment type="similarity">
    <text evidence="2">Belongs to the IucA/IucC family.</text>
</comment>
<dbReference type="Gene3D" id="6.10.250.3370">
    <property type="match status" value="1"/>
</dbReference>
<gene>
    <name evidence="5" type="ORF">C7459_11356</name>
</gene>
<dbReference type="Proteomes" id="UP000245634">
    <property type="component" value="Unassembled WGS sequence"/>
</dbReference>
<protein>
    <submittedName>
        <fullName evidence="5">Siderophore synthetase component</fullName>
    </submittedName>
</protein>
<dbReference type="GO" id="GO:0016881">
    <property type="term" value="F:acid-amino acid ligase activity"/>
    <property type="evidence" value="ECO:0007669"/>
    <property type="project" value="UniProtKB-ARBA"/>
</dbReference>
<dbReference type="Gene3D" id="3.30.310.280">
    <property type="match status" value="1"/>
</dbReference>
<evidence type="ECO:0000313" key="6">
    <source>
        <dbReference type="Proteomes" id="UP000245634"/>
    </source>
</evidence>
<organism evidence="5 6">
    <name type="scientific">Tumebacillus permanentifrigoris</name>
    <dbReference type="NCBI Taxonomy" id="378543"/>
    <lineage>
        <taxon>Bacteria</taxon>
        <taxon>Bacillati</taxon>
        <taxon>Bacillota</taxon>
        <taxon>Bacilli</taxon>
        <taxon>Bacillales</taxon>
        <taxon>Alicyclobacillaceae</taxon>
        <taxon>Tumebacillus</taxon>
    </lineage>
</organism>
<accession>A0A316DAD3</accession>